<dbReference type="AlphaFoldDB" id="A0AA94LIT9"/>
<organism evidence="4 5">
    <name type="scientific">Prevotella jejuni</name>
    <dbReference type="NCBI Taxonomy" id="1177574"/>
    <lineage>
        <taxon>Bacteria</taxon>
        <taxon>Pseudomonadati</taxon>
        <taxon>Bacteroidota</taxon>
        <taxon>Bacteroidia</taxon>
        <taxon>Bacteroidales</taxon>
        <taxon>Prevotellaceae</taxon>
        <taxon>Prevotella</taxon>
    </lineage>
</organism>
<protein>
    <submittedName>
        <fullName evidence="4">Transcriptional regulator, TetR family</fullName>
    </submittedName>
</protein>
<keyword evidence="5" id="KW-1185">Reference proteome</keyword>
<dbReference type="InterPro" id="IPR001647">
    <property type="entry name" value="HTH_TetR"/>
</dbReference>
<dbReference type="SUPFAM" id="SSF48498">
    <property type="entry name" value="Tetracyclin repressor-like, C-terminal domain"/>
    <property type="match status" value="1"/>
</dbReference>
<name>A0AA94LIT9_9BACT</name>
<gene>
    <name evidence="4" type="ORF">SAMN06265364_10166</name>
</gene>
<reference evidence="4 5" key="1">
    <citation type="submission" date="2017-06" db="EMBL/GenBank/DDBJ databases">
        <authorList>
            <person name="Varghese N."/>
            <person name="Submissions S."/>
        </authorList>
    </citation>
    <scope>NUCLEOTIDE SEQUENCE [LARGE SCALE GENOMIC DNA]</scope>
    <source>
        <strain evidence="4 5">DSM 26989</strain>
    </source>
</reference>
<dbReference type="Proteomes" id="UP000198427">
    <property type="component" value="Unassembled WGS sequence"/>
</dbReference>
<dbReference type="Gene3D" id="1.10.10.60">
    <property type="entry name" value="Homeodomain-like"/>
    <property type="match status" value="1"/>
</dbReference>
<dbReference type="GO" id="GO:0003677">
    <property type="term" value="F:DNA binding"/>
    <property type="evidence" value="ECO:0007669"/>
    <property type="project" value="UniProtKB-UniRule"/>
</dbReference>
<evidence type="ECO:0000259" key="3">
    <source>
        <dbReference type="PROSITE" id="PS50977"/>
    </source>
</evidence>
<feature type="domain" description="HTH tetR-type" evidence="3">
    <location>
        <begin position="12"/>
        <end position="72"/>
    </location>
</feature>
<proteinExistence type="predicted"/>
<dbReference type="InterPro" id="IPR009057">
    <property type="entry name" value="Homeodomain-like_sf"/>
</dbReference>
<dbReference type="InterPro" id="IPR050109">
    <property type="entry name" value="HTH-type_TetR-like_transc_reg"/>
</dbReference>
<dbReference type="PANTHER" id="PTHR30328:SF54">
    <property type="entry name" value="HTH-TYPE TRANSCRIPTIONAL REPRESSOR SCO4008"/>
    <property type="match status" value="1"/>
</dbReference>
<comment type="caution">
    <text evidence="4">The sequence shown here is derived from an EMBL/GenBank/DDBJ whole genome shotgun (WGS) entry which is preliminary data.</text>
</comment>
<dbReference type="PANTHER" id="PTHR30328">
    <property type="entry name" value="TRANSCRIPTIONAL REPRESSOR"/>
    <property type="match status" value="1"/>
</dbReference>
<dbReference type="PRINTS" id="PR00455">
    <property type="entry name" value="HTHTETR"/>
</dbReference>
<evidence type="ECO:0000313" key="5">
    <source>
        <dbReference type="Proteomes" id="UP000198427"/>
    </source>
</evidence>
<keyword evidence="1 2" id="KW-0238">DNA-binding</keyword>
<dbReference type="InterPro" id="IPR036271">
    <property type="entry name" value="Tet_transcr_reg_TetR-rel_C_sf"/>
</dbReference>
<evidence type="ECO:0000313" key="4">
    <source>
        <dbReference type="EMBL" id="SNR60231.1"/>
    </source>
</evidence>
<evidence type="ECO:0000256" key="2">
    <source>
        <dbReference type="PROSITE-ProRule" id="PRU00335"/>
    </source>
</evidence>
<feature type="DNA-binding region" description="H-T-H motif" evidence="2">
    <location>
        <begin position="35"/>
        <end position="54"/>
    </location>
</feature>
<sequence>MHNTTTETTYRQELKERILVAALNLFHKHGIKRVKMDDIANVLKISKRTLYEIYSNKEELLFEVIRLDKKIEDQAMTKIDKSGLNVINVIIEICRFRIEKMGKVNPLFFEELHMYPELLAYVRKLHKEYESDAHSFIQRGVKEGLFLPNINYEIIRILTVASQNAIMNQFLYKKYDVEELGYAAILFFVRGYCTLEGIKLLDKELDSLFSRK</sequence>
<dbReference type="Gene3D" id="1.10.357.10">
    <property type="entry name" value="Tetracycline Repressor, domain 2"/>
    <property type="match status" value="1"/>
</dbReference>
<dbReference type="EMBL" id="FZNZ01000001">
    <property type="protein sequence ID" value="SNR60231.1"/>
    <property type="molecule type" value="Genomic_DNA"/>
</dbReference>
<evidence type="ECO:0000256" key="1">
    <source>
        <dbReference type="ARBA" id="ARBA00023125"/>
    </source>
</evidence>
<accession>A0AA94LIT9</accession>
<dbReference type="SUPFAM" id="SSF46689">
    <property type="entry name" value="Homeodomain-like"/>
    <property type="match status" value="1"/>
</dbReference>
<dbReference type="PROSITE" id="PS50977">
    <property type="entry name" value="HTH_TETR_2"/>
    <property type="match status" value="1"/>
</dbReference>
<dbReference type="RefSeq" id="WP_089365198.1">
    <property type="nucleotide sequence ID" value="NZ_FZNZ01000001.1"/>
</dbReference>
<dbReference type="Pfam" id="PF00440">
    <property type="entry name" value="TetR_N"/>
    <property type="match status" value="1"/>
</dbReference>